<dbReference type="RefSeq" id="WP_013553764.1">
    <property type="nucleotide sequence ID" value="NC_014935.1"/>
</dbReference>
<dbReference type="HOGENOM" id="CLU_066430_0_0_7"/>
<dbReference type="InterPro" id="IPR001568">
    <property type="entry name" value="RNase_T2-like"/>
</dbReference>
<dbReference type="InterPro" id="IPR018188">
    <property type="entry name" value="RNase_T2_His_AS_1"/>
</dbReference>
<keyword evidence="4" id="KW-1185">Reference proteome</keyword>
<dbReference type="GO" id="GO:0003723">
    <property type="term" value="F:RNA binding"/>
    <property type="evidence" value="ECO:0007669"/>
    <property type="project" value="InterPro"/>
</dbReference>
<accession>E6X2D5</accession>
<evidence type="ECO:0000313" key="4">
    <source>
        <dbReference type="Proteomes" id="UP000008633"/>
    </source>
</evidence>
<dbReference type="GO" id="GO:0006401">
    <property type="term" value="P:RNA catabolic process"/>
    <property type="evidence" value="ECO:0007669"/>
    <property type="project" value="TreeGrafter"/>
</dbReference>
<reference evidence="3 4" key="1">
    <citation type="journal article" date="2011" name="Stand. Genomic Sci.">
        <title>Complete genome sequence of Nitratifractor salsuginis type strain (E9I37-1).</title>
        <authorList>
            <person name="Anderson I."/>
            <person name="Sikorski J."/>
            <person name="Zeytun A."/>
            <person name="Nolan M."/>
            <person name="Lapidus A."/>
            <person name="Lucas S."/>
            <person name="Hammon N."/>
            <person name="Deshpande S."/>
            <person name="Cheng J.F."/>
            <person name="Tapia R."/>
            <person name="Han C."/>
            <person name="Goodwin L."/>
            <person name="Pitluck S."/>
            <person name="Liolios K."/>
            <person name="Pagani I."/>
            <person name="Ivanova N."/>
            <person name="Huntemann M."/>
            <person name="Mavromatis K."/>
            <person name="Ovchinikova G."/>
            <person name="Pati A."/>
            <person name="Chen A."/>
            <person name="Palaniappan K."/>
            <person name="Land M."/>
            <person name="Hauser L."/>
            <person name="Brambilla E.M."/>
            <person name="Ngatchou-Djao O.D."/>
            <person name="Rohde M."/>
            <person name="Tindall B.J."/>
            <person name="Goker M."/>
            <person name="Detter J.C."/>
            <person name="Woyke T."/>
            <person name="Bristow J."/>
            <person name="Eisen J.A."/>
            <person name="Markowitz V."/>
            <person name="Hugenholtz P."/>
            <person name="Klenk H.P."/>
            <person name="Kyrpides N.C."/>
        </authorList>
    </citation>
    <scope>NUCLEOTIDE SEQUENCE [LARGE SCALE GENOMIC DNA]</scope>
    <source>
        <strain evidence="4">DSM 16511 / JCM 12458 / E9I37-1</strain>
    </source>
</reference>
<dbReference type="PANTHER" id="PTHR11240">
    <property type="entry name" value="RIBONUCLEASE T2"/>
    <property type="match status" value="1"/>
</dbReference>
<evidence type="ECO:0000256" key="1">
    <source>
        <dbReference type="ARBA" id="ARBA00007469"/>
    </source>
</evidence>
<organism evidence="3 4">
    <name type="scientific">Nitratifractor salsuginis (strain DSM 16511 / JCM 12458 / E9I37-1)</name>
    <dbReference type="NCBI Taxonomy" id="749222"/>
    <lineage>
        <taxon>Bacteria</taxon>
        <taxon>Pseudomonadati</taxon>
        <taxon>Campylobacterota</taxon>
        <taxon>Epsilonproteobacteria</taxon>
        <taxon>Campylobacterales</taxon>
        <taxon>Sulfurovaceae</taxon>
        <taxon>Nitratifractor</taxon>
    </lineage>
</organism>
<dbReference type="KEGG" id="nsa:Nitsa_0808"/>
<sequence length="316" mass="35954">MRYLFRTVLILAGVLLSISSLEARYQAHSTASCPAWNDLAHHRNRGSLNLEPGKSYNVLRRHKGQYLIKLEAPFPTQRWVDEKCLSRDAKPGIHTGSSEKAYTQSSLHSLLVMSWHNSFCETHPNRKECRPRNNRAANHLVLHGLWPQPRNRAYCAVPERLKMLDKRHQWRALSAIDYPPRLRQLMERYFPGALSGLDRHEWVKHGSCYGKDPVNYFNDALSLTAQVDRSMVGEYLRANIGQRVRLSTLRRLFARSFGPGNGPKLAMNCRNGLLSELSISLRGKGDKLPELLKGAPALHSRCVEGIVDGPGLFHRH</sequence>
<dbReference type="InterPro" id="IPR036430">
    <property type="entry name" value="RNase_T2-like_sf"/>
</dbReference>
<evidence type="ECO:0000313" key="3">
    <source>
        <dbReference type="EMBL" id="ADV46070.1"/>
    </source>
</evidence>
<dbReference type="eggNOG" id="COG3719">
    <property type="taxonomic scope" value="Bacteria"/>
</dbReference>
<dbReference type="Pfam" id="PF00445">
    <property type="entry name" value="Ribonuclease_T2"/>
    <property type="match status" value="1"/>
</dbReference>
<dbReference type="PROSITE" id="PS00530">
    <property type="entry name" value="RNASE_T2_1"/>
    <property type="match status" value="1"/>
</dbReference>
<reference evidence="4" key="2">
    <citation type="submission" date="2011-01" db="EMBL/GenBank/DDBJ databases">
        <title>The complete genome of Nitratifractor salsuginis DSM 16511.</title>
        <authorList>
            <consortium name="US DOE Joint Genome Institute (JGI-PGF)"/>
            <person name="Lucas S."/>
            <person name="Copeland A."/>
            <person name="Lapidus A."/>
            <person name="Bruce D."/>
            <person name="Goodwin L."/>
            <person name="Pitluck S."/>
            <person name="Kyrpides N."/>
            <person name="Mavromatis K."/>
            <person name="Ivanova N."/>
            <person name="Mikhailova N."/>
            <person name="Zeytun A."/>
            <person name="Detter J.C."/>
            <person name="Tapia R."/>
            <person name="Han C."/>
            <person name="Land M."/>
            <person name="Hauser L."/>
            <person name="Markowitz V."/>
            <person name="Cheng J.-F."/>
            <person name="Hugenholtz P."/>
            <person name="Woyke T."/>
            <person name="Wu D."/>
            <person name="Tindall B."/>
            <person name="Schuetze A."/>
            <person name="Brambilla E."/>
            <person name="Klenk H.-P."/>
            <person name="Eisen J.A."/>
        </authorList>
    </citation>
    <scope>NUCLEOTIDE SEQUENCE [LARGE SCALE GENOMIC DNA]</scope>
    <source>
        <strain evidence="4">DSM 16511 / JCM 12458 / E9I37-1</strain>
    </source>
</reference>
<evidence type="ECO:0000256" key="2">
    <source>
        <dbReference type="RuleBase" id="RU004328"/>
    </source>
</evidence>
<dbReference type="PANTHER" id="PTHR11240:SF22">
    <property type="entry name" value="RIBONUCLEASE T2"/>
    <property type="match status" value="1"/>
</dbReference>
<proteinExistence type="inferred from homology"/>
<dbReference type="InterPro" id="IPR033130">
    <property type="entry name" value="RNase_T2_His_AS_2"/>
</dbReference>
<name>E6X2D5_NITSE</name>
<protein>
    <submittedName>
        <fullName evidence="3">Ribonuclease T2</fullName>
    </submittedName>
</protein>
<dbReference type="EMBL" id="CP002452">
    <property type="protein sequence ID" value="ADV46070.1"/>
    <property type="molecule type" value="Genomic_DNA"/>
</dbReference>
<gene>
    <name evidence="3" type="ordered locus">Nitsa_0808</name>
</gene>
<dbReference type="GO" id="GO:0033897">
    <property type="term" value="F:ribonuclease T2 activity"/>
    <property type="evidence" value="ECO:0007669"/>
    <property type="project" value="InterPro"/>
</dbReference>
<dbReference type="PROSITE" id="PS00531">
    <property type="entry name" value="RNASE_T2_2"/>
    <property type="match status" value="1"/>
</dbReference>
<dbReference type="STRING" id="749222.Nitsa_0808"/>
<dbReference type="AlphaFoldDB" id="E6X2D5"/>
<dbReference type="OrthoDB" id="4720638at2"/>
<dbReference type="Gene3D" id="3.90.730.10">
    <property type="entry name" value="Ribonuclease T2-like"/>
    <property type="match status" value="1"/>
</dbReference>
<dbReference type="SUPFAM" id="SSF55895">
    <property type="entry name" value="Ribonuclease Rh-like"/>
    <property type="match status" value="1"/>
</dbReference>
<comment type="similarity">
    <text evidence="1 2">Belongs to the RNase T2 family.</text>
</comment>
<dbReference type="Proteomes" id="UP000008633">
    <property type="component" value="Chromosome"/>
</dbReference>